<evidence type="ECO:0000313" key="4">
    <source>
        <dbReference type="Proteomes" id="UP000780801"/>
    </source>
</evidence>
<feature type="domain" description="Protein kinase" evidence="2">
    <location>
        <begin position="30"/>
        <end position="291"/>
    </location>
</feature>
<keyword evidence="3" id="KW-0808">Transferase</keyword>
<dbReference type="EMBL" id="JAABOA010000749">
    <property type="protein sequence ID" value="KAF9583282.1"/>
    <property type="molecule type" value="Genomic_DNA"/>
</dbReference>
<dbReference type="PANTHER" id="PTHR23257">
    <property type="entry name" value="SERINE-THREONINE PROTEIN KINASE"/>
    <property type="match status" value="1"/>
</dbReference>
<accession>A0A9P6FWZ9</accession>
<dbReference type="Gene3D" id="1.10.510.10">
    <property type="entry name" value="Transferase(Phosphotransferase) domain 1"/>
    <property type="match status" value="1"/>
</dbReference>
<dbReference type="InterPro" id="IPR036770">
    <property type="entry name" value="Ankyrin_rpt-contain_sf"/>
</dbReference>
<feature type="compositionally biased region" description="Low complexity" evidence="1">
    <location>
        <begin position="388"/>
        <end position="412"/>
    </location>
</feature>
<dbReference type="PANTHER" id="PTHR23257:SF974">
    <property type="entry name" value="RECEPTOR-INTERACTING SERINE_THREONINE-PROTEIN KINASE 3"/>
    <property type="match status" value="1"/>
</dbReference>
<dbReference type="GO" id="GO:0007165">
    <property type="term" value="P:signal transduction"/>
    <property type="evidence" value="ECO:0007669"/>
    <property type="project" value="TreeGrafter"/>
</dbReference>
<gene>
    <name evidence="3" type="primary">MAP3K7</name>
    <name evidence="3" type="ORF">BGW38_009833</name>
</gene>
<feature type="region of interest" description="Disordered" evidence="1">
    <location>
        <begin position="310"/>
        <end position="350"/>
    </location>
</feature>
<dbReference type="InterPro" id="IPR001245">
    <property type="entry name" value="Ser-Thr/Tyr_kinase_cat_dom"/>
</dbReference>
<name>A0A9P6FWZ9_9FUNG</name>
<dbReference type="GO" id="GO:0005524">
    <property type="term" value="F:ATP binding"/>
    <property type="evidence" value="ECO:0007669"/>
    <property type="project" value="InterPro"/>
</dbReference>
<evidence type="ECO:0000256" key="1">
    <source>
        <dbReference type="SAM" id="MobiDB-lite"/>
    </source>
</evidence>
<dbReference type="SUPFAM" id="SSF48403">
    <property type="entry name" value="Ankyrin repeat"/>
    <property type="match status" value="1"/>
</dbReference>
<dbReference type="Proteomes" id="UP000780801">
    <property type="component" value="Unassembled WGS sequence"/>
</dbReference>
<dbReference type="GO" id="GO:0005737">
    <property type="term" value="C:cytoplasm"/>
    <property type="evidence" value="ECO:0007669"/>
    <property type="project" value="TreeGrafter"/>
</dbReference>
<evidence type="ECO:0000313" key="3">
    <source>
        <dbReference type="EMBL" id="KAF9583282.1"/>
    </source>
</evidence>
<dbReference type="InterPro" id="IPR000719">
    <property type="entry name" value="Prot_kinase_dom"/>
</dbReference>
<dbReference type="GO" id="GO:0004672">
    <property type="term" value="F:protein kinase activity"/>
    <property type="evidence" value="ECO:0007669"/>
    <property type="project" value="InterPro"/>
</dbReference>
<protein>
    <submittedName>
        <fullName evidence="3">Mitogen-activated protein kinase kinase kinase 7</fullName>
    </submittedName>
</protein>
<dbReference type="AlphaFoldDB" id="A0A9P6FWZ9"/>
<sequence>MTVPVTPDEQEVLHVLRQCCPQIPFEEIDHIIYNAHVPGRFGNVHTGRWQGLDVEIREPFGDLSTIEREVRLLYKLGNSCPQIQRLHGFTIDPVTLIPYLIVQHNEHGSLHAYLMNFHPHLTWPDRYNLAMDIALGLRYLHHKGYRHRHIHSASILVDTNGSAVLADFGMTKDSEVISSREHTARMAYIAPERLTKNGTRYSIECDIYALGMVFWEIASGRPPFEDLITACNHQNDGSLMNLAQNIISGRRERHVEDVDPIFEDLYTRCWQPNPLERPSIEWIIQALAALLKQPSNSIIRQIEDLSLEEQPKKPAYSAKASSRDSHGSIASRSVKSSRSHSLDNSDRDSVSTMLRSQELIAPPSDYIPAGSHAPPPPIPPVSHRRKMSAVSSMAPSMRSMSISSGSSSGSSSHVPAIPARDSRRVSTLSSTSSTDNSRLDQHQNHGKRRSAPTIWEACQEGNVELVEWAVLSYGTHPNTCIALPQYSMLAEVAPIHIACFYQPDNLVEILRTLQRLGANMSLVTTLTNQTALHILLEHATNYDLALEASTYLINECRMDANDADSRGVTPFHKYLKNPNLSDRPSVVVSELFSLLRDRGAASLVLESLHDGNALGMTARYLRVDLMKLFLLTELSLSDPKSLVYAINQVELPLGDGRTSKASQDQCRSILMEWTGDRGETKRIQMAERILEHQGIQVQSGFGAPLMTQSTPPGPKGRKHSIGLLNLGRSRKASKEELVPAVPALPIKAASDVEVARKILKSTTAKQQKLKTFMAQSGF</sequence>
<feature type="compositionally biased region" description="Basic and acidic residues" evidence="1">
    <location>
        <begin position="340"/>
        <end position="349"/>
    </location>
</feature>
<dbReference type="InterPro" id="IPR050167">
    <property type="entry name" value="Ser_Thr_protein_kinase"/>
</dbReference>
<comment type="caution">
    <text evidence="3">The sequence shown here is derived from an EMBL/GenBank/DDBJ whole genome shotgun (WGS) entry which is preliminary data.</text>
</comment>
<evidence type="ECO:0000259" key="2">
    <source>
        <dbReference type="PROSITE" id="PS50011"/>
    </source>
</evidence>
<dbReference type="SUPFAM" id="SSF56112">
    <property type="entry name" value="Protein kinase-like (PK-like)"/>
    <property type="match status" value="1"/>
</dbReference>
<feature type="compositionally biased region" description="Low complexity" evidence="1">
    <location>
        <begin position="425"/>
        <end position="436"/>
    </location>
</feature>
<organism evidence="3 4">
    <name type="scientific">Lunasporangiospora selenospora</name>
    <dbReference type="NCBI Taxonomy" id="979761"/>
    <lineage>
        <taxon>Eukaryota</taxon>
        <taxon>Fungi</taxon>
        <taxon>Fungi incertae sedis</taxon>
        <taxon>Mucoromycota</taxon>
        <taxon>Mortierellomycotina</taxon>
        <taxon>Mortierellomycetes</taxon>
        <taxon>Mortierellales</taxon>
        <taxon>Mortierellaceae</taxon>
        <taxon>Lunasporangiospora</taxon>
    </lineage>
</organism>
<dbReference type="InterPro" id="IPR011009">
    <property type="entry name" value="Kinase-like_dom_sf"/>
</dbReference>
<keyword evidence="3" id="KW-0418">Kinase</keyword>
<dbReference type="PROSITE" id="PS50011">
    <property type="entry name" value="PROTEIN_KINASE_DOM"/>
    <property type="match status" value="1"/>
</dbReference>
<dbReference type="OrthoDB" id="4062651at2759"/>
<keyword evidence="4" id="KW-1185">Reference proteome</keyword>
<proteinExistence type="predicted"/>
<dbReference type="Pfam" id="PF07714">
    <property type="entry name" value="PK_Tyr_Ser-Thr"/>
    <property type="match status" value="1"/>
</dbReference>
<reference evidence="3" key="1">
    <citation type="journal article" date="2020" name="Fungal Divers.">
        <title>Resolving the Mortierellaceae phylogeny through synthesis of multi-gene phylogenetics and phylogenomics.</title>
        <authorList>
            <person name="Vandepol N."/>
            <person name="Liber J."/>
            <person name="Desiro A."/>
            <person name="Na H."/>
            <person name="Kennedy M."/>
            <person name="Barry K."/>
            <person name="Grigoriev I.V."/>
            <person name="Miller A.N."/>
            <person name="O'Donnell K."/>
            <person name="Stajich J.E."/>
            <person name="Bonito G."/>
        </authorList>
    </citation>
    <scope>NUCLEOTIDE SEQUENCE</scope>
    <source>
        <strain evidence="3">KOD1015</strain>
    </source>
</reference>
<dbReference type="Gene3D" id="1.25.40.20">
    <property type="entry name" value="Ankyrin repeat-containing domain"/>
    <property type="match status" value="1"/>
</dbReference>
<feature type="region of interest" description="Disordered" evidence="1">
    <location>
        <begin position="362"/>
        <end position="451"/>
    </location>
</feature>